<dbReference type="PANTHER" id="PTHR30294">
    <property type="entry name" value="MEMBRANE COMPONENT OF ABC TRANSPORTER YHHJ-RELATED"/>
    <property type="match status" value="1"/>
</dbReference>
<dbReference type="GO" id="GO:0005886">
    <property type="term" value="C:plasma membrane"/>
    <property type="evidence" value="ECO:0007669"/>
    <property type="project" value="UniProtKB-SubCell"/>
</dbReference>
<comment type="caution">
    <text evidence="8">The sequence shown here is derived from an EMBL/GenBank/DDBJ whole genome shotgun (WGS) entry which is preliminary data.</text>
</comment>
<evidence type="ECO:0000256" key="4">
    <source>
        <dbReference type="ARBA" id="ARBA00022989"/>
    </source>
</evidence>
<dbReference type="InterPro" id="IPR051449">
    <property type="entry name" value="ABC-2_transporter_component"/>
</dbReference>
<feature type="transmembrane region" description="Helical" evidence="6">
    <location>
        <begin position="272"/>
        <end position="294"/>
    </location>
</feature>
<evidence type="ECO:0000256" key="1">
    <source>
        <dbReference type="ARBA" id="ARBA00004651"/>
    </source>
</evidence>
<feature type="transmembrane region" description="Helical" evidence="6">
    <location>
        <begin position="213"/>
        <end position="234"/>
    </location>
</feature>
<keyword evidence="2" id="KW-1003">Cell membrane</keyword>
<keyword evidence="5 6" id="KW-0472">Membrane</keyword>
<gene>
    <name evidence="8" type="ORF">JCM19294_1505</name>
</gene>
<dbReference type="Pfam" id="PF12698">
    <property type="entry name" value="ABC2_membrane_3"/>
    <property type="match status" value="1"/>
</dbReference>
<evidence type="ECO:0000313" key="8">
    <source>
        <dbReference type="EMBL" id="GAK97459.1"/>
    </source>
</evidence>
<dbReference type="Proteomes" id="UP000029221">
    <property type="component" value="Unassembled WGS sequence"/>
</dbReference>
<dbReference type="AlphaFoldDB" id="A0A090Q302"/>
<sequence length="407" mass="45418">MTFVSPMIFIGVAVLIGWLTNLNREDSRTVAILDETGASYVDLFEDYSNFKFVRVDNQIDQAITATKEAGYYGLIHIYGVDNEVENLTFYSKDNPSSGFIERIENTINKKATEYKLLENNIQPSILQAATVKKQLQLQTFDGDTTSKEAGWIKIAAGGAAGYLLMMFIIIYGNMLMRSVIEEKTNRIVEIIVSSVKPIYLMLGKITGTSLAGITQFLIWVVLGGTLAIVLSVVLGPDALQNPANEQLVNQVQTASEAQAFVNDILKLPIGQLIFLFFVYFIGGYFLYASIYTAIGAAVDSETDTQQFMLPIILPLMLSIYVGFFSVIDNPHGTVAVTFSYIPLTSPIVMLMRIPFGEITWWEILISVSLLYASIIGVTYIAAKIYRVGILMYGKKTSWKQLYKWLKY</sequence>
<accession>A0A090Q302</accession>
<feature type="transmembrane region" description="Helical" evidence="6">
    <location>
        <begin position="154"/>
        <end position="175"/>
    </location>
</feature>
<feature type="transmembrane region" description="Helical" evidence="6">
    <location>
        <begin position="334"/>
        <end position="353"/>
    </location>
</feature>
<keyword evidence="4 6" id="KW-1133">Transmembrane helix</keyword>
<protein>
    <recommendedName>
        <fullName evidence="7">ABC-2 type transporter transmembrane domain-containing protein</fullName>
    </recommendedName>
</protein>
<dbReference type="STRING" id="319236.BST91_02470"/>
<organism evidence="8 9">
    <name type="scientific">Nonlabens tegetincola</name>
    <dbReference type="NCBI Taxonomy" id="323273"/>
    <lineage>
        <taxon>Bacteria</taxon>
        <taxon>Pseudomonadati</taxon>
        <taxon>Bacteroidota</taxon>
        <taxon>Flavobacteriia</taxon>
        <taxon>Flavobacteriales</taxon>
        <taxon>Flavobacteriaceae</taxon>
        <taxon>Nonlabens</taxon>
    </lineage>
</organism>
<evidence type="ECO:0000259" key="7">
    <source>
        <dbReference type="Pfam" id="PF12698"/>
    </source>
</evidence>
<dbReference type="eggNOG" id="COG1668">
    <property type="taxonomic scope" value="Bacteria"/>
</dbReference>
<keyword evidence="3 6" id="KW-0812">Transmembrane</keyword>
<evidence type="ECO:0000256" key="6">
    <source>
        <dbReference type="SAM" id="Phobius"/>
    </source>
</evidence>
<comment type="subcellular location">
    <subcellularLocation>
        <location evidence="1">Cell membrane</location>
        <topology evidence="1">Multi-pass membrane protein</topology>
    </subcellularLocation>
</comment>
<dbReference type="InterPro" id="IPR013525">
    <property type="entry name" value="ABC2_TM"/>
</dbReference>
<proteinExistence type="predicted"/>
<dbReference type="Gene3D" id="3.40.190.10">
    <property type="entry name" value="Periplasmic binding protein-like II"/>
    <property type="match status" value="1"/>
</dbReference>
<dbReference type="SUPFAM" id="SSF53850">
    <property type="entry name" value="Periplasmic binding protein-like II"/>
    <property type="match status" value="1"/>
</dbReference>
<evidence type="ECO:0000313" key="9">
    <source>
        <dbReference type="Proteomes" id="UP000029221"/>
    </source>
</evidence>
<dbReference type="EMBL" id="BBML01000005">
    <property type="protein sequence ID" value="GAK97459.1"/>
    <property type="molecule type" value="Genomic_DNA"/>
</dbReference>
<reference evidence="8" key="1">
    <citation type="journal article" date="2014" name="Genome Announc.">
        <title>Draft Genome Sequences of Marine Flavobacterium Nonlabens Strains NR17, NR24, NR27, NR32, NR33, and Ara13.</title>
        <authorList>
            <person name="Nakanishi M."/>
            <person name="Meirelles P."/>
            <person name="Suzuki R."/>
            <person name="Takatani N."/>
            <person name="Mino S."/>
            <person name="Suda W."/>
            <person name="Oshima K."/>
            <person name="Hattori M."/>
            <person name="Ohkuma M."/>
            <person name="Hosokawa M."/>
            <person name="Miyashita K."/>
            <person name="Thompson F.L."/>
            <person name="Niwa A."/>
            <person name="Sawabe T."/>
            <person name="Sawabe T."/>
        </authorList>
    </citation>
    <scope>NUCLEOTIDE SEQUENCE [LARGE SCALE GENOMIC DNA]</scope>
    <source>
        <strain evidence="8">JCM 19294</strain>
    </source>
</reference>
<keyword evidence="9" id="KW-1185">Reference proteome</keyword>
<evidence type="ECO:0000256" key="5">
    <source>
        <dbReference type="ARBA" id="ARBA00023136"/>
    </source>
</evidence>
<feature type="transmembrane region" description="Helical" evidence="6">
    <location>
        <begin position="359"/>
        <end position="382"/>
    </location>
</feature>
<evidence type="ECO:0000256" key="3">
    <source>
        <dbReference type="ARBA" id="ARBA00022692"/>
    </source>
</evidence>
<evidence type="ECO:0000256" key="2">
    <source>
        <dbReference type="ARBA" id="ARBA00022475"/>
    </source>
</evidence>
<dbReference type="GO" id="GO:0140359">
    <property type="term" value="F:ABC-type transporter activity"/>
    <property type="evidence" value="ECO:0007669"/>
    <property type="project" value="InterPro"/>
</dbReference>
<feature type="transmembrane region" description="Helical" evidence="6">
    <location>
        <begin position="306"/>
        <end position="327"/>
    </location>
</feature>
<dbReference type="PANTHER" id="PTHR30294:SF29">
    <property type="entry name" value="MULTIDRUG ABC TRANSPORTER PERMEASE YBHS-RELATED"/>
    <property type="match status" value="1"/>
</dbReference>
<name>A0A090Q302_9FLAO</name>
<feature type="domain" description="ABC-2 type transporter transmembrane" evidence="7">
    <location>
        <begin position="1"/>
        <end position="382"/>
    </location>
</feature>